<dbReference type="AlphaFoldDB" id="A0AAV7UGQ5"/>
<comment type="caution">
    <text evidence="2">The sequence shown here is derived from an EMBL/GenBank/DDBJ whole genome shotgun (WGS) entry which is preliminary data.</text>
</comment>
<protein>
    <submittedName>
        <fullName evidence="2">Uncharacterized protein</fullName>
    </submittedName>
</protein>
<accession>A0AAV7UGQ5</accession>
<reference evidence="2" key="1">
    <citation type="journal article" date="2022" name="bioRxiv">
        <title>Sequencing and chromosome-scale assembly of the giantPleurodeles waltlgenome.</title>
        <authorList>
            <person name="Brown T."/>
            <person name="Elewa A."/>
            <person name="Iarovenko S."/>
            <person name="Subramanian E."/>
            <person name="Araus A.J."/>
            <person name="Petzold A."/>
            <person name="Susuki M."/>
            <person name="Suzuki K.-i.T."/>
            <person name="Hayashi T."/>
            <person name="Toyoda A."/>
            <person name="Oliveira C."/>
            <person name="Osipova E."/>
            <person name="Leigh N.D."/>
            <person name="Simon A."/>
            <person name="Yun M.H."/>
        </authorList>
    </citation>
    <scope>NUCLEOTIDE SEQUENCE</scope>
    <source>
        <strain evidence="2">20211129_DDA</strain>
        <tissue evidence="2">Liver</tissue>
    </source>
</reference>
<dbReference type="EMBL" id="JANPWB010000005">
    <property type="protein sequence ID" value="KAJ1187526.1"/>
    <property type="molecule type" value="Genomic_DNA"/>
</dbReference>
<sequence length="98" mass="10327">MSNLRPGRTETEGLGPATLPDGPAPATLPDRGPGPHPLDRQPGTCLTIPPQQLQIPAYSHTHHQEPRKRGLTELVPVTAVDPSATGAIPLRHSLRGVG</sequence>
<organism evidence="2 3">
    <name type="scientific">Pleurodeles waltl</name>
    <name type="common">Iberian ribbed newt</name>
    <dbReference type="NCBI Taxonomy" id="8319"/>
    <lineage>
        <taxon>Eukaryota</taxon>
        <taxon>Metazoa</taxon>
        <taxon>Chordata</taxon>
        <taxon>Craniata</taxon>
        <taxon>Vertebrata</taxon>
        <taxon>Euteleostomi</taxon>
        <taxon>Amphibia</taxon>
        <taxon>Batrachia</taxon>
        <taxon>Caudata</taxon>
        <taxon>Salamandroidea</taxon>
        <taxon>Salamandridae</taxon>
        <taxon>Pleurodelinae</taxon>
        <taxon>Pleurodeles</taxon>
    </lineage>
</organism>
<evidence type="ECO:0000313" key="3">
    <source>
        <dbReference type="Proteomes" id="UP001066276"/>
    </source>
</evidence>
<evidence type="ECO:0000256" key="1">
    <source>
        <dbReference type="SAM" id="MobiDB-lite"/>
    </source>
</evidence>
<dbReference type="Proteomes" id="UP001066276">
    <property type="component" value="Chromosome 3_1"/>
</dbReference>
<keyword evidence="3" id="KW-1185">Reference proteome</keyword>
<feature type="region of interest" description="Disordered" evidence="1">
    <location>
        <begin position="1"/>
        <end position="48"/>
    </location>
</feature>
<evidence type="ECO:0000313" key="2">
    <source>
        <dbReference type="EMBL" id="KAJ1187526.1"/>
    </source>
</evidence>
<gene>
    <name evidence="2" type="ORF">NDU88_004301</name>
</gene>
<name>A0AAV7UGQ5_PLEWA</name>
<proteinExistence type="predicted"/>